<feature type="non-terminal residue" evidence="2">
    <location>
        <position position="159"/>
    </location>
</feature>
<feature type="compositionally biased region" description="Gly residues" evidence="1">
    <location>
        <begin position="131"/>
        <end position="146"/>
    </location>
</feature>
<gene>
    <name evidence="2" type="ORF">Tci_892047</name>
</gene>
<name>A0A699UFQ0_TANCI</name>
<accession>A0A699UFQ0</accession>
<comment type="caution">
    <text evidence="2">The sequence shown here is derived from an EMBL/GenBank/DDBJ whole genome shotgun (WGS) entry which is preliminary data.</text>
</comment>
<feature type="non-terminal residue" evidence="2">
    <location>
        <position position="1"/>
    </location>
</feature>
<dbReference type="EMBL" id="BKCJ011319413">
    <property type="protein sequence ID" value="GFD20078.1"/>
    <property type="molecule type" value="Genomic_DNA"/>
</dbReference>
<feature type="region of interest" description="Disordered" evidence="1">
    <location>
        <begin position="1"/>
        <end position="32"/>
    </location>
</feature>
<dbReference type="AlphaFoldDB" id="A0A699UFQ0"/>
<feature type="compositionally biased region" description="Low complexity" evidence="1">
    <location>
        <begin position="20"/>
        <end position="31"/>
    </location>
</feature>
<reference evidence="2" key="1">
    <citation type="journal article" date="2019" name="Sci. Rep.">
        <title>Draft genome of Tanacetum cinerariifolium, the natural source of mosquito coil.</title>
        <authorList>
            <person name="Yamashiro T."/>
            <person name="Shiraishi A."/>
            <person name="Satake H."/>
            <person name="Nakayama K."/>
        </authorList>
    </citation>
    <scope>NUCLEOTIDE SEQUENCE</scope>
</reference>
<sequence>GWCSGAERAEGAGRRRKKGVAAASARRVAGGADDEGRVVPLWGAGEAGEAGRQWAVVGGGRMWRAGGGDRVRGSRPHGVVSREGAECRGWRGRGGRRSGVEGVTTAGGGGGAARGPGVGAPQRVVPAVGRSVGGEGAGAEGRGCGTARGHTRVEGQGVV</sequence>
<evidence type="ECO:0000313" key="2">
    <source>
        <dbReference type="EMBL" id="GFD20078.1"/>
    </source>
</evidence>
<feature type="compositionally biased region" description="Gly residues" evidence="1">
    <location>
        <begin position="105"/>
        <end position="118"/>
    </location>
</feature>
<organism evidence="2">
    <name type="scientific">Tanacetum cinerariifolium</name>
    <name type="common">Dalmatian daisy</name>
    <name type="synonym">Chrysanthemum cinerariifolium</name>
    <dbReference type="NCBI Taxonomy" id="118510"/>
    <lineage>
        <taxon>Eukaryota</taxon>
        <taxon>Viridiplantae</taxon>
        <taxon>Streptophyta</taxon>
        <taxon>Embryophyta</taxon>
        <taxon>Tracheophyta</taxon>
        <taxon>Spermatophyta</taxon>
        <taxon>Magnoliopsida</taxon>
        <taxon>eudicotyledons</taxon>
        <taxon>Gunneridae</taxon>
        <taxon>Pentapetalae</taxon>
        <taxon>asterids</taxon>
        <taxon>campanulids</taxon>
        <taxon>Asterales</taxon>
        <taxon>Asteraceae</taxon>
        <taxon>Asteroideae</taxon>
        <taxon>Anthemideae</taxon>
        <taxon>Anthemidinae</taxon>
        <taxon>Tanacetum</taxon>
    </lineage>
</organism>
<protein>
    <submittedName>
        <fullName evidence="2">Uncharacterized protein</fullName>
    </submittedName>
</protein>
<proteinExistence type="predicted"/>
<feature type="region of interest" description="Disordered" evidence="1">
    <location>
        <begin position="64"/>
        <end position="159"/>
    </location>
</feature>
<evidence type="ECO:0000256" key="1">
    <source>
        <dbReference type="SAM" id="MobiDB-lite"/>
    </source>
</evidence>